<comment type="caution">
    <text evidence="1">The sequence shown here is derived from an EMBL/GenBank/DDBJ whole genome shotgun (WGS) entry which is preliminary data.</text>
</comment>
<accession>A0A0J1FK43</accession>
<dbReference type="AlphaFoldDB" id="A0A0J1FK43"/>
<keyword evidence="2" id="KW-1185">Reference proteome</keyword>
<dbReference type="InterPro" id="IPR014199">
    <property type="entry name" value="Spore_YtxC"/>
</dbReference>
<dbReference type="Pfam" id="PF08812">
    <property type="entry name" value="YtxC"/>
    <property type="match status" value="1"/>
</dbReference>
<dbReference type="Proteomes" id="UP000036356">
    <property type="component" value="Unassembled WGS sequence"/>
</dbReference>
<protein>
    <submittedName>
        <fullName evidence="1">YtxC-like family protein</fullName>
    </submittedName>
</protein>
<evidence type="ECO:0000313" key="1">
    <source>
        <dbReference type="EMBL" id="KLU63830.1"/>
    </source>
</evidence>
<dbReference type="RefSeq" id="WP_047812008.1">
    <property type="nucleotide sequence ID" value="NZ_LDZY01000023.1"/>
</dbReference>
<reference evidence="1 2" key="1">
    <citation type="submission" date="2015-06" db="EMBL/GenBank/DDBJ databases">
        <title>Draft genome of the moderately acidophilic sulfate reducer Candidatus Desulfosporosinus acididurans strain M1.</title>
        <authorList>
            <person name="Poehlein A."/>
            <person name="Petzsch P."/>
            <person name="Johnson B.D."/>
            <person name="Schloemann M."/>
            <person name="Daniel R."/>
            <person name="Muehling M."/>
        </authorList>
    </citation>
    <scope>NUCLEOTIDE SEQUENCE [LARGE SCALE GENOMIC DNA]</scope>
    <source>
        <strain evidence="1 2">M1</strain>
    </source>
</reference>
<evidence type="ECO:0000313" key="2">
    <source>
        <dbReference type="Proteomes" id="UP000036356"/>
    </source>
</evidence>
<organism evidence="1 2">
    <name type="scientific">Desulfosporosinus acididurans</name>
    <dbReference type="NCBI Taxonomy" id="476652"/>
    <lineage>
        <taxon>Bacteria</taxon>
        <taxon>Bacillati</taxon>
        <taxon>Bacillota</taxon>
        <taxon>Clostridia</taxon>
        <taxon>Eubacteriales</taxon>
        <taxon>Desulfitobacteriaceae</taxon>
        <taxon>Desulfosporosinus</taxon>
    </lineage>
</organism>
<dbReference type="PATRIC" id="fig|476652.3.peg.4492"/>
<dbReference type="EMBL" id="LDZY01000023">
    <property type="protein sequence ID" value="KLU63830.1"/>
    <property type="molecule type" value="Genomic_DNA"/>
</dbReference>
<gene>
    <name evidence="1" type="ORF">DEAC_c42460</name>
</gene>
<dbReference type="STRING" id="476652.DEAC_c42460"/>
<name>A0A0J1FK43_9FIRM</name>
<proteinExistence type="predicted"/>
<sequence length="290" mass="34022">MEHSVQLGTQRYHDSICKSLRELSKRERLPIQIIEQQHGKRWLILCRFLASSLAGTENEEMVQKIQRYYLANALAETILLHWEKEHVRGILKKNKYLIDDKGQEILNKALEYLNKGLGQDRAYRINRKTKLVTQILSCLNQSLIFDLEGFLSFRAQEYKHDVSKAVEFAIEEYIVEKEYLEFIQLLKHFVDTQTPQLESLHVGMTSKGEFHLYNEDGEDITRDYLEDYQLDNLHELGYEDLLVSSLIAVAPRQITLHIRYNGYKDTLQTIRQVFGDRVRDCSGCSLCKDF</sequence>